<gene>
    <name evidence="1" type="ORF">L1987_43121</name>
</gene>
<evidence type="ECO:0000313" key="1">
    <source>
        <dbReference type="EMBL" id="KAI3784030.1"/>
    </source>
</evidence>
<organism evidence="1 2">
    <name type="scientific">Smallanthus sonchifolius</name>
    <dbReference type="NCBI Taxonomy" id="185202"/>
    <lineage>
        <taxon>Eukaryota</taxon>
        <taxon>Viridiplantae</taxon>
        <taxon>Streptophyta</taxon>
        <taxon>Embryophyta</taxon>
        <taxon>Tracheophyta</taxon>
        <taxon>Spermatophyta</taxon>
        <taxon>Magnoliopsida</taxon>
        <taxon>eudicotyledons</taxon>
        <taxon>Gunneridae</taxon>
        <taxon>Pentapetalae</taxon>
        <taxon>asterids</taxon>
        <taxon>campanulids</taxon>
        <taxon>Asterales</taxon>
        <taxon>Asteraceae</taxon>
        <taxon>Asteroideae</taxon>
        <taxon>Heliantheae alliance</taxon>
        <taxon>Millerieae</taxon>
        <taxon>Smallanthus</taxon>
    </lineage>
</organism>
<name>A0ACB9GLR5_9ASTR</name>
<sequence>MGIGEVPEWVEFVIEGERPVPNNPSTDPPLNRSETETQMEEEAQSEQPTDPQTGGPGLVDPINENESSNEDGPRRSTRTSSVPQRFNDYVMLHQEECLLLNDEPYNFEEAKNNIEWQKAMQAELTSIKQNKTWQLCHLLSRSKAIGLKWVFKIKRDANGSITKYKARLVAKGYVQDPGVDFDEVFAPVARLETIRLILGLVARNKWLVYHHDIKSAFLNGELKEVVHVKQPEGYVVPVKENMVYILNKALYGLRQAPRAWNEKLDRTMKILNFTRCSKETALYRRVTKGDLIIVGIYVDDLIVTGSSQIEINKFKEQMRGEFDMQDLGILFYYLGLEVIQ</sequence>
<reference evidence="1 2" key="2">
    <citation type="journal article" date="2022" name="Mol. Ecol. Resour.">
        <title>The genomes of chicory, endive, great burdock and yacon provide insights into Asteraceae paleo-polyploidization history and plant inulin production.</title>
        <authorList>
            <person name="Fan W."/>
            <person name="Wang S."/>
            <person name="Wang H."/>
            <person name="Wang A."/>
            <person name="Jiang F."/>
            <person name="Liu H."/>
            <person name="Zhao H."/>
            <person name="Xu D."/>
            <person name="Zhang Y."/>
        </authorList>
    </citation>
    <scope>NUCLEOTIDE SEQUENCE [LARGE SCALE GENOMIC DNA]</scope>
    <source>
        <strain evidence="2">cv. Yunnan</strain>
        <tissue evidence="1">Leaves</tissue>
    </source>
</reference>
<protein>
    <submittedName>
        <fullName evidence="1">Uncharacterized protein</fullName>
    </submittedName>
</protein>
<proteinExistence type="predicted"/>
<dbReference type="Proteomes" id="UP001056120">
    <property type="component" value="Linkage Group LG14"/>
</dbReference>
<keyword evidence="2" id="KW-1185">Reference proteome</keyword>
<accession>A0ACB9GLR5</accession>
<comment type="caution">
    <text evidence="1">The sequence shown here is derived from an EMBL/GenBank/DDBJ whole genome shotgun (WGS) entry which is preliminary data.</text>
</comment>
<reference evidence="2" key="1">
    <citation type="journal article" date="2022" name="Mol. Ecol. Resour.">
        <title>The genomes of chicory, endive, great burdock and yacon provide insights into Asteraceae palaeo-polyploidization history and plant inulin production.</title>
        <authorList>
            <person name="Fan W."/>
            <person name="Wang S."/>
            <person name="Wang H."/>
            <person name="Wang A."/>
            <person name="Jiang F."/>
            <person name="Liu H."/>
            <person name="Zhao H."/>
            <person name="Xu D."/>
            <person name="Zhang Y."/>
        </authorList>
    </citation>
    <scope>NUCLEOTIDE SEQUENCE [LARGE SCALE GENOMIC DNA]</scope>
    <source>
        <strain evidence="2">cv. Yunnan</strain>
    </source>
</reference>
<dbReference type="EMBL" id="CM042031">
    <property type="protein sequence ID" value="KAI3784030.1"/>
    <property type="molecule type" value="Genomic_DNA"/>
</dbReference>
<evidence type="ECO:0000313" key="2">
    <source>
        <dbReference type="Proteomes" id="UP001056120"/>
    </source>
</evidence>